<organism evidence="2 3">
    <name type="scientific">Arthrobacter stackebrandtii</name>
    <dbReference type="NCBI Taxonomy" id="272161"/>
    <lineage>
        <taxon>Bacteria</taxon>
        <taxon>Bacillati</taxon>
        <taxon>Actinomycetota</taxon>
        <taxon>Actinomycetes</taxon>
        <taxon>Micrococcales</taxon>
        <taxon>Micrococcaceae</taxon>
        <taxon>Arthrobacter</taxon>
    </lineage>
</organism>
<dbReference type="RefSeq" id="WP_209681691.1">
    <property type="nucleotide sequence ID" value="NZ_JAGIOI010000001.1"/>
</dbReference>
<proteinExistence type="predicted"/>
<dbReference type="Gene3D" id="3.90.550.10">
    <property type="entry name" value="Spore Coat Polysaccharide Biosynthesis Protein SpsA, Chain A"/>
    <property type="match status" value="2"/>
</dbReference>
<gene>
    <name evidence="2" type="ORF">JOF48_002829</name>
</gene>
<protein>
    <submittedName>
        <fullName evidence="2">Glycosyltransferase involved in cell wall biosynthesis</fullName>
    </submittedName>
</protein>
<accession>A0ABS4YZP8</accession>
<name>A0ABS4YZP8_9MICC</name>
<keyword evidence="3" id="KW-1185">Reference proteome</keyword>
<evidence type="ECO:0000259" key="1">
    <source>
        <dbReference type="Pfam" id="PF00535"/>
    </source>
</evidence>
<dbReference type="Pfam" id="PF00535">
    <property type="entry name" value="Glycos_transf_2"/>
    <property type="match status" value="2"/>
</dbReference>
<reference evidence="2 3" key="1">
    <citation type="submission" date="2021-03" db="EMBL/GenBank/DDBJ databases">
        <title>Sequencing the genomes of 1000 actinobacteria strains.</title>
        <authorList>
            <person name="Klenk H.-P."/>
        </authorList>
    </citation>
    <scope>NUCLEOTIDE SEQUENCE [LARGE SCALE GENOMIC DNA]</scope>
    <source>
        <strain evidence="2 3">DSM 16005</strain>
    </source>
</reference>
<dbReference type="EMBL" id="JAGIOI010000001">
    <property type="protein sequence ID" value="MBP2414030.1"/>
    <property type="molecule type" value="Genomic_DNA"/>
</dbReference>
<feature type="domain" description="Glycosyltransferase 2-like" evidence="1">
    <location>
        <begin position="335"/>
        <end position="495"/>
    </location>
</feature>
<dbReference type="InterPro" id="IPR029044">
    <property type="entry name" value="Nucleotide-diphossugar_trans"/>
</dbReference>
<dbReference type="SUPFAM" id="SSF53448">
    <property type="entry name" value="Nucleotide-diphospho-sugar transferases"/>
    <property type="match status" value="2"/>
</dbReference>
<evidence type="ECO:0000313" key="2">
    <source>
        <dbReference type="EMBL" id="MBP2414030.1"/>
    </source>
</evidence>
<feature type="domain" description="Glycosyltransferase 2-like" evidence="1">
    <location>
        <begin position="13"/>
        <end position="151"/>
    </location>
</feature>
<dbReference type="PANTHER" id="PTHR22916">
    <property type="entry name" value="GLYCOSYLTRANSFERASE"/>
    <property type="match status" value="1"/>
</dbReference>
<dbReference type="Proteomes" id="UP000711614">
    <property type="component" value="Unassembled WGS sequence"/>
</dbReference>
<dbReference type="InterPro" id="IPR001173">
    <property type="entry name" value="Glyco_trans_2-like"/>
</dbReference>
<comment type="caution">
    <text evidence="2">The sequence shown here is derived from an EMBL/GenBank/DDBJ whole genome shotgun (WGS) entry which is preliminary data.</text>
</comment>
<sequence length="801" mass="88581">MKNGAPGRRPALSIVVPVYNVAPWLDECLNSLRSQSFSDLEIVVVNDGSTDSSGAIARRHAQADARVTVHDFANGGLGRARNRGLELCRGSYVLFTDSDDRVPSGAVAAMMAQLQESGSDLVTGRAVDFYTDPEKYSDYWTTVSSVFTRSRQGVTLAAHPELIHDHTVWNKVYSLAFLQEHGIRFSEDTLCEDVYFCAQAYAKAVSVDIVSDYVYEHRRRRGAISNSLGDAKPLTDWMAETQKVLGLLTDQPAAVRDAYVSRLLRIEAFDRARWVDAGTPQEVKAALAQLVAGLLDLGSAEAVRAVPQRHLAVLESLRLEVLSASRPRMEAPQLSVVVPTLNVERWIDDCLLSIRRQDFANLEIIVVDDGSEDKTVNAIAEHLRDDPRIHYVRSYGAGGGTARNTGTDAARGEFLAFADGDDMVPQGAYTRFIEQLERSGSDMAVGDYLQLSKDGVWHPHWKNKRFSVLREAITIAQFPELVMNRCCWDKMFRRQFWDRSGNFFPDARRANDIAPMVRAYVGAASLDVVPGPSYVYRKRPGNSSMTAKASNPASLQNYLEQELACARMVLATHSPELAQAYFSAVAERDLWVHLKGFLASGGARNPLVARPVFDAAASLLRVVPRSYLAALEPTKKLVYQLLLSGNTGPLANARRGALDMERGGIGALFPWKDALIVSADEHVQLELRRQAYSRGVLNRLVNDWPRLPEDQRRLARARVVRFAGANIGRLGSLHRSPADRVRFTLIAAGSTGAIGAVQALSGKGHPKRRMWRMLNRQPLAVQRVVRQGWKTVQRAALAVSP</sequence>
<evidence type="ECO:0000313" key="3">
    <source>
        <dbReference type="Proteomes" id="UP000711614"/>
    </source>
</evidence>
<dbReference type="CDD" id="cd00761">
    <property type="entry name" value="Glyco_tranf_GTA_type"/>
    <property type="match status" value="2"/>
</dbReference>
<dbReference type="PANTHER" id="PTHR22916:SF3">
    <property type="entry name" value="UDP-GLCNAC:BETAGAL BETA-1,3-N-ACETYLGLUCOSAMINYLTRANSFERASE-LIKE PROTEIN 1"/>
    <property type="match status" value="1"/>
</dbReference>